<dbReference type="AlphaFoldDB" id="A0A5C5XHM4"/>
<dbReference type="InterPro" id="IPR018391">
    <property type="entry name" value="PQQ_b-propeller_rpt"/>
</dbReference>
<feature type="domain" description="Pyrrolo-quinoline quinone repeat" evidence="2">
    <location>
        <begin position="86"/>
        <end position="340"/>
    </location>
</feature>
<evidence type="ECO:0000256" key="1">
    <source>
        <dbReference type="SAM" id="SignalP"/>
    </source>
</evidence>
<proteinExistence type="predicted"/>
<dbReference type="EMBL" id="SJPG01000001">
    <property type="protein sequence ID" value="TWT61881.1"/>
    <property type="molecule type" value="Genomic_DNA"/>
</dbReference>
<dbReference type="InterPro" id="IPR002372">
    <property type="entry name" value="PQQ_rpt_dom"/>
</dbReference>
<accession>A0A5C5XHM4</accession>
<dbReference type="InterPro" id="IPR015943">
    <property type="entry name" value="WD40/YVTN_repeat-like_dom_sf"/>
</dbReference>
<evidence type="ECO:0000259" key="2">
    <source>
        <dbReference type="Pfam" id="PF13360"/>
    </source>
</evidence>
<dbReference type="PANTHER" id="PTHR34512:SF30">
    <property type="entry name" value="OUTER MEMBRANE PROTEIN ASSEMBLY FACTOR BAMB"/>
    <property type="match status" value="1"/>
</dbReference>
<sequence precursor="true">MARLLNIIPIVFMSLIFSIESTHADPSWPQWRGPERDGIVDSVPLPETLTETENKVVWSTPLAPSYSGPVIAEGKVFTTETVDQKEEVVRAFDKKTGKELWKTSWPGAMSVFFIARANGDWIRATPAYADGKLYVAGMQDLVVCLDTKDGSILWKADLANEFKTGNPPFGFVSSPLVDGDALYIQAANSVCRLNAQTGQVEWRVLKSSEAFGSAFSSPIIATIHGQRQLVVQTRKELAGLNLADGSPYWQTEVPAFRDMNILTPTILGNKIFTSTYGGSSLMYEIQKQDDGAFSVAELWTNKAQGYMSSPVVINGDIYLHLRNQRFTCINSETGETKWTTTPFGKYWSLLTDGKRILALDERGDLLLINVNPNEFELISQLHISDSPSWAHLAIDNHQIYVRTLDKLIVYAIK</sequence>
<dbReference type="InterPro" id="IPR011047">
    <property type="entry name" value="Quinoprotein_ADH-like_sf"/>
</dbReference>
<evidence type="ECO:0000313" key="4">
    <source>
        <dbReference type="Proteomes" id="UP000316095"/>
    </source>
</evidence>
<keyword evidence="1" id="KW-0732">Signal</keyword>
<dbReference type="Pfam" id="PF13360">
    <property type="entry name" value="PQQ_2"/>
    <property type="match status" value="1"/>
</dbReference>
<dbReference type="Proteomes" id="UP000316095">
    <property type="component" value="Unassembled WGS sequence"/>
</dbReference>
<gene>
    <name evidence="3" type="primary">bamB_2</name>
    <name evidence="3" type="ORF">Pan54_26180</name>
</gene>
<reference evidence="3 4" key="1">
    <citation type="submission" date="2019-02" db="EMBL/GenBank/DDBJ databases">
        <title>Deep-cultivation of Planctomycetes and their phenomic and genomic characterization uncovers novel biology.</title>
        <authorList>
            <person name="Wiegand S."/>
            <person name="Jogler M."/>
            <person name="Boedeker C."/>
            <person name="Pinto D."/>
            <person name="Vollmers J."/>
            <person name="Rivas-Marin E."/>
            <person name="Kohn T."/>
            <person name="Peeters S.H."/>
            <person name="Heuer A."/>
            <person name="Rast P."/>
            <person name="Oberbeckmann S."/>
            <person name="Bunk B."/>
            <person name="Jeske O."/>
            <person name="Meyerdierks A."/>
            <person name="Storesund J.E."/>
            <person name="Kallscheuer N."/>
            <person name="Luecker S."/>
            <person name="Lage O.M."/>
            <person name="Pohl T."/>
            <person name="Merkel B.J."/>
            <person name="Hornburger P."/>
            <person name="Mueller R.-W."/>
            <person name="Bruemmer F."/>
            <person name="Labrenz M."/>
            <person name="Spormann A.M."/>
            <person name="Op Den Camp H."/>
            <person name="Overmann J."/>
            <person name="Amann R."/>
            <person name="Jetten M.S.M."/>
            <person name="Mascher T."/>
            <person name="Medema M.H."/>
            <person name="Devos D.P."/>
            <person name="Kaster A.-K."/>
            <person name="Ovreas L."/>
            <person name="Rohde M."/>
            <person name="Galperin M.Y."/>
            <person name="Jogler C."/>
        </authorList>
    </citation>
    <scope>NUCLEOTIDE SEQUENCE [LARGE SCALE GENOMIC DNA]</scope>
    <source>
        <strain evidence="3 4">Pan54</strain>
    </source>
</reference>
<keyword evidence="4" id="KW-1185">Reference proteome</keyword>
<dbReference type="SUPFAM" id="SSF50998">
    <property type="entry name" value="Quinoprotein alcohol dehydrogenase-like"/>
    <property type="match status" value="1"/>
</dbReference>
<dbReference type="PANTHER" id="PTHR34512">
    <property type="entry name" value="CELL SURFACE PROTEIN"/>
    <property type="match status" value="1"/>
</dbReference>
<dbReference type="RefSeq" id="WP_165441756.1">
    <property type="nucleotide sequence ID" value="NZ_SJPG01000001.1"/>
</dbReference>
<protein>
    <submittedName>
        <fullName evidence="3">Outer membrane protein assembly factor BamB</fullName>
    </submittedName>
</protein>
<dbReference type="Gene3D" id="2.130.10.10">
    <property type="entry name" value="YVTN repeat-like/Quinoprotein amine dehydrogenase"/>
    <property type="match status" value="1"/>
</dbReference>
<evidence type="ECO:0000313" key="3">
    <source>
        <dbReference type="EMBL" id="TWT61881.1"/>
    </source>
</evidence>
<name>A0A5C5XHM4_9PLAN</name>
<dbReference type="SMART" id="SM00564">
    <property type="entry name" value="PQQ"/>
    <property type="match status" value="4"/>
</dbReference>
<feature type="signal peptide" evidence="1">
    <location>
        <begin position="1"/>
        <end position="24"/>
    </location>
</feature>
<feature type="chain" id="PRO_5022974177" evidence="1">
    <location>
        <begin position="25"/>
        <end position="413"/>
    </location>
</feature>
<comment type="caution">
    <text evidence="3">The sequence shown here is derived from an EMBL/GenBank/DDBJ whole genome shotgun (WGS) entry which is preliminary data.</text>
</comment>
<organism evidence="3 4">
    <name type="scientific">Rubinisphaera italica</name>
    <dbReference type="NCBI Taxonomy" id="2527969"/>
    <lineage>
        <taxon>Bacteria</taxon>
        <taxon>Pseudomonadati</taxon>
        <taxon>Planctomycetota</taxon>
        <taxon>Planctomycetia</taxon>
        <taxon>Planctomycetales</taxon>
        <taxon>Planctomycetaceae</taxon>
        <taxon>Rubinisphaera</taxon>
    </lineage>
</organism>